<organism evidence="3">
    <name type="scientific">Vibrio sp. HB236076</name>
    <dbReference type="NCBI Taxonomy" id="3232307"/>
    <lineage>
        <taxon>Bacteria</taxon>
        <taxon>Pseudomonadati</taxon>
        <taxon>Pseudomonadota</taxon>
        <taxon>Gammaproteobacteria</taxon>
        <taxon>Vibrionales</taxon>
        <taxon>Vibrionaceae</taxon>
        <taxon>Vibrio</taxon>
    </lineage>
</organism>
<feature type="signal peptide" evidence="2">
    <location>
        <begin position="1"/>
        <end position="21"/>
    </location>
</feature>
<dbReference type="Pfam" id="PF03480">
    <property type="entry name" value="DctP"/>
    <property type="match status" value="1"/>
</dbReference>
<accession>A0AB39HHG2</accession>
<evidence type="ECO:0000256" key="1">
    <source>
        <dbReference type="ARBA" id="ARBA00022729"/>
    </source>
</evidence>
<evidence type="ECO:0000256" key="2">
    <source>
        <dbReference type="SAM" id="SignalP"/>
    </source>
</evidence>
<gene>
    <name evidence="3" type="primary">dctP</name>
    <name evidence="3" type="ORF">AB0763_03070</name>
</gene>
<name>A0AB39HHG2_9VIBR</name>
<dbReference type="SUPFAM" id="SSF53850">
    <property type="entry name" value="Periplasmic binding protein-like II"/>
    <property type="match status" value="1"/>
</dbReference>
<sequence>MKTSIFLLIAACVTASLSLQAKTLVLSHAMSLDSAAHQGMVIFADKVQQKSYGELTVEIKANSEFGYGRKLAEHVINGNLDIAKINGSLAEAFEPNYTALSLPFLFRNTAHMRSFIRSEVAQEILHSSSGKGFIGLTFYDSGSRSFYSTEPITSPDDLHGKKIRVPESPTMLQMVEAFNAEPVLMPLPKVYDSLEQGLIDVAENDISTLVEMQHADLTKFYSTNQHTMSPDVLIISESTWNKLSKVEQRILKQAASDSLDEEIKIWNRLEIKNIANARNQGVTFIRSDKQAFRNKVKPLFDEAMKDENIAYYVEKINNL</sequence>
<dbReference type="Gene3D" id="3.40.190.170">
    <property type="entry name" value="Bacterial extracellular solute-binding protein, family 7"/>
    <property type="match status" value="1"/>
</dbReference>
<dbReference type="GO" id="GO:0030288">
    <property type="term" value="C:outer membrane-bounded periplasmic space"/>
    <property type="evidence" value="ECO:0007669"/>
    <property type="project" value="InterPro"/>
</dbReference>
<proteinExistence type="predicted"/>
<reference evidence="3" key="1">
    <citation type="submission" date="2024-07" db="EMBL/GenBank/DDBJ databases">
        <title>Genome Analysis of a Potential Novel Vibrio Species Secreting pH- and Thermo-stable Alginate Lyase and its Application in Producing Alginate Oligosaccharides.</title>
        <authorList>
            <person name="Huang H."/>
            <person name="Bao K."/>
        </authorList>
    </citation>
    <scope>NUCLEOTIDE SEQUENCE</scope>
    <source>
        <strain evidence="3">HB236076</strain>
    </source>
</reference>
<protein>
    <submittedName>
        <fullName evidence="3">TRAP transporter substrate-binding protein DctP</fullName>
    </submittedName>
</protein>
<dbReference type="PANTHER" id="PTHR33376:SF2">
    <property type="entry name" value="DICARBOXYLATE-BINDING PERIPLASMIC PROTEIN"/>
    <property type="match status" value="1"/>
</dbReference>
<dbReference type="NCBIfam" id="TIGR00787">
    <property type="entry name" value="dctP"/>
    <property type="match status" value="1"/>
</dbReference>
<dbReference type="KEGG" id="vih:AB0763_03070"/>
<dbReference type="InterPro" id="IPR004682">
    <property type="entry name" value="TRAP_DctP"/>
</dbReference>
<dbReference type="EMBL" id="CP162601">
    <property type="protein sequence ID" value="XDK25644.1"/>
    <property type="molecule type" value="Genomic_DNA"/>
</dbReference>
<dbReference type="GO" id="GO:0055085">
    <property type="term" value="P:transmembrane transport"/>
    <property type="evidence" value="ECO:0007669"/>
    <property type="project" value="InterPro"/>
</dbReference>
<dbReference type="InterPro" id="IPR038404">
    <property type="entry name" value="TRAP_DctP_sf"/>
</dbReference>
<dbReference type="NCBIfam" id="NF037995">
    <property type="entry name" value="TRAP_S1"/>
    <property type="match status" value="1"/>
</dbReference>
<feature type="chain" id="PRO_5044226231" evidence="2">
    <location>
        <begin position="22"/>
        <end position="319"/>
    </location>
</feature>
<keyword evidence="1 2" id="KW-0732">Signal</keyword>
<dbReference type="PANTHER" id="PTHR33376">
    <property type="match status" value="1"/>
</dbReference>
<evidence type="ECO:0000313" key="3">
    <source>
        <dbReference type="EMBL" id="XDK25644.1"/>
    </source>
</evidence>
<dbReference type="GO" id="GO:0030246">
    <property type="term" value="F:carbohydrate binding"/>
    <property type="evidence" value="ECO:0007669"/>
    <property type="project" value="TreeGrafter"/>
</dbReference>
<dbReference type="AlphaFoldDB" id="A0AB39HHG2"/>
<dbReference type="InterPro" id="IPR018389">
    <property type="entry name" value="DctP_fam"/>
</dbReference>
<dbReference type="RefSeq" id="WP_306101086.1">
    <property type="nucleotide sequence ID" value="NZ_CP162601.1"/>
</dbReference>
<dbReference type="PIRSF" id="PIRSF006470">
    <property type="entry name" value="DctB"/>
    <property type="match status" value="1"/>
</dbReference>